<sequence>MPARNSHFTLIANCRQQLRTLYKNEWDQQWAANPHGSLLRRIFDSPSKRLLKLHAGLRRAASSAAIQLQTGKIALGDYLASIRARDTSQCRCGLGVQDTDHILTKCPLYIEERRETLWAAPPWETDYRRILSQAPLLRRATQFILNIRILGQFRCLPMTYKVTN</sequence>
<dbReference type="eggNOG" id="KOG1075">
    <property type="taxonomic scope" value="Eukaryota"/>
</dbReference>
<dbReference type="Proteomes" id="UP000018001">
    <property type="component" value="Unassembled WGS sequence"/>
</dbReference>
<dbReference type="HOGENOM" id="CLU_000680_30_3_1"/>
<name>V5FQ42_BYSSN</name>
<comment type="caution">
    <text evidence="1">The sequence shown here is derived from an EMBL/GenBank/DDBJ whole genome shotgun (WGS) entry which is preliminary data.</text>
</comment>
<evidence type="ECO:0008006" key="3">
    <source>
        <dbReference type="Google" id="ProtNLM"/>
    </source>
</evidence>
<dbReference type="InParanoid" id="V5FQ42"/>
<reference evidence="2" key="1">
    <citation type="journal article" date="2014" name="Genome Announc.">
        <title>Draft genome sequence of the formaldehyde-resistant fungus Byssochlamys spectabilis No. 5 (anamorph Paecilomyces variotii No. 5) (NBRC109023).</title>
        <authorList>
            <person name="Oka T."/>
            <person name="Ekino K."/>
            <person name="Fukuda K."/>
            <person name="Nomura Y."/>
        </authorList>
    </citation>
    <scope>NUCLEOTIDE SEQUENCE [LARGE SCALE GENOMIC DNA]</scope>
    <source>
        <strain evidence="2">No. 5 / NBRC 109023</strain>
    </source>
</reference>
<dbReference type="OrthoDB" id="4286061at2759"/>
<keyword evidence="2" id="KW-1185">Reference proteome</keyword>
<dbReference type="EMBL" id="BAUL01000384">
    <property type="protein sequence ID" value="GAE00195.1"/>
    <property type="molecule type" value="Genomic_DNA"/>
</dbReference>
<protein>
    <recommendedName>
        <fullName evidence="3">Reverse transcriptase zinc-binding domain-containing protein</fullName>
    </recommendedName>
</protein>
<organism evidence="1 2">
    <name type="scientific">Byssochlamys spectabilis (strain No. 5 / NBRC 109023)</name>
    <name type="common">Paecilomyces variotii</name>
    <dbReference type="NCBI Taxonomy" id="1356009"/>
    <lineage>
        <taxon>Eukaryota</taxon>
        <taxon>Fungi</taxon>
        <taxon>Dikarya</taxon>
        <taxon>Ascomycota</taxon>
        <taxon>Pezizomycotina</taxon>
        <taxon>Eurotiomycetes</taxon>
        <taxon>Eurotiomycetidae</taxon>
        <taxon>Eurotiales</taxon>
        <taxon>Thermoascaceae</taxon>
        <taxon>Paecilomyces</taxon>
    </lineage>
</organism>
<dbReference type="AlphaFoldDB" id="V5FQ42"/>
<evidence type="ECO:0000313" key="1">
    <source>
        <dbReference type="EMBL" id="GAE00195.1"/>
    </source>
</evidence>
<accession>V5FQ42</accession>
<proteinExistence type="predicted"/>
<evidence type="ECO:0000313" key="2">
    <source>
        <dbReference type="Proteomes" id="UP000018001"/>
    </source>
</evidence>
<gene>
    <name evidence="1" type="ORF">PVAR5_8932</name>
</gene>